<evidence type="ECO:0000256" key="11">
    <source>
        <dbReference type="ARBA" id="ARBA00058225"/>
    </source>
</evidence>
<dbReference type="SUPFAM" id="SSF101447">
    <property type="entry name" value="Formin homology 2 domain (FH2 domain)"/>
    <property type="match status" value="1"/>
</dbReference>
<comment type="cofactor">
    <cofactor evidence="1">
        <name>Mn(2+)</name>
        <dbReference type="ChEBI" id="CHEBI:29035"/>
    </cofactor>
</comment>
<dbReference type="SUPFAM" id="SSF56112">
    <property type="entry name" value="Protein kinase-like (PK-like)"/>
    <property type="match status" value="1"/>
</dbReference>
<organism evidence="17 18">
    <name type="scientific">Ficus carica</name>
    <name type="common">Common fig</name>
    <dbReference type="NCBI Taxonomy" id="3494"/>
    <lineage>
        <taxon>Eukaryota</taxon>
        <taxon>Viridiplantae</taxon>
        <taxon>Streptophyta</taxon>
        <taxon>Embryophyta</taxon>
        <taxon>Tracheophyta</taxon>
        <taxon>Spermatophyta</taxon>
        <taxon>Magnoliopsida</taxon>
        <taxon>eudicotyledons</taxon>
        <taxon>Gunneridae</taxon>
        <taxon>Pentapetalae</taxon>
        <taxon>rosids</taxon>
        <taxon>fabids</taxon>
        <taxon>Rosales</taxon>
        <taxon>Moraceae</taxon>
        <taxon>Ficeae</taxon>
        <taxon>Ficus</taxon>
    </lineage>
</organism>
<dbReference type="Proteomes" id="UP001187192">
    <property type="component" value="Unassembled WGS sequence"/>
</dbReference>
<feature type="region of interest" description="Disordered" evidence="14">
    <location>
        <begin position="1"/>
        <end position="21"/>
    </location>
</feature>
<dbReference type="PANTHER" id="PTHR43895">
    <property type="entry name" value="CALCIUM/CALMODULIN-DEPENDENT PROTEIN KINASE KINASE-RELATED"/>
    <property type="match status" value="1"/>
</dbReference>
<dbReference type="PROSITE" id="PS00107">
    <property type="entry name" value="PROTEIN_KINASE_ATP"/>
    <property type="match status" value="1"/>
</dbReference>
<evidence type="ECO:0000256" key="6">
    <source>
        <dbReference type="ARBA" id="ARBA00022741"/>
    </source>
</evidence>
<evidence type="ECO:0000259" key="16">
    <source>
        <dbReference type="PROSITE" id="PS50816"/>
    </source>
</evidence>
<evidence type="ECO:0000313" key="18">
    <source>
        <dbReference type="Proteomes" id="UP001187192"/>
    </source>
</evidence>
<dbReference type="Gene3D" id="3.30.310.80">
    <property type="entry name" value="Kinase associated domain 1, KA1"/>
    <property type="match status" value="1"/>
</dbReference>
<evidence type="ECO:0000256" key="1">
    <source>
        <dbReference type="ARBA" id="ARBA00001936"/>
    </source>
</evidence>
<dbReference type="Pfam" id="PF03822">
    <property type="entry name" value="NAF"/>
    <property type="match status" value="1"/>
</dbReference>
<evidence type="ECO:0000256" key="14">
    <source>
        <dbReference type="SAM" id="MobiDB-lite"/>
    </source>
</evidence>
<proteinExistence type="inferred from homology"/>
<dbReference type="PROSITE" id="PS50011">
    <property type="entry name" value="PROTEIN_KINASE_DOM"/>
    <property type="match status" value="1"/>
</dbReference>
<evidence type="ECO:0000256" key="9">
    <source>
        <dbReference type="ARBA" id="ARBA00047899"/>
    </source>
</evidence>
<gene>
    <name evidence="17" type="ORF">TIFTF001_016005</name>
</gene>
<feature type="binding site" evidence="12">
    <location>
        <position position="57"/>
    </location>
    <ligand>
        <name>ATP</name>
        <dbReference type="ChEBI" id="CHEBI:30616"/>
    </ligand>
</feature>
<comment type="catalytic activity">
    <reaction evidence="9">
        <text>L-threonyl-[protein] + ATP = O-phospho-L-threonyl-[protein] + ADP + H(+)</text>
        <dbReference type="Rhea" id="RHEA:46608"/>
        <dbReference type="Rhea" id="RHEA-COMP:11060"/>
        <dbReference type="Rhea" id="RHEA-COMP:11605"/>
        <dbReference type="ChEBI" id="CHEBI:15378"/>
        <dbReference type="ChEBI" id="CHEBI:30013"/>
        <dbReference type="ChEBI" id="CHEBI:30616"/>
        <dbReference type="ChEBI" id="CHEBI:61977"/>
        <dbReference type="ChEBI" id="CHEBI:456216"/>
        <dbReference type="EC" id="2.7.11.1"/>
    </reaction>
</comment>
<dbReference type="Gene3D" id="1.10.510.10">
    <property type="entry name" value="Transferase(Phosphotransferase) domain 1"/>
    <property type="match status" value="1"/>
</dbReference>
<keyword evidence="8 12" id="KW-0067">ATP-binding</keyword>
<evidence type="ECO:0000256" key="10">
    <source>
        <dbReference type="ARBA" id="ARBA00048679"/>
    </source>
</evidence>
<evidence type="ECO:0000256" key="2">
    <source>
        <dbReference type="ARBA" id="ARBA00006234"/>
    </source>
</evidence>
<dbReference type="EC" id="2.7.11.1" evidence="3"/>
<dbReference type="PROSITE" id="PS50816">
    <property type="entry name" value="NAF"/>
    <property type="match status" value="1"/>
</dbReference>
<dbReference type="InterPro" id="IPR000719">
    <property type="entry name" value="Prot_kinase_dom"/>
</dbReference>
<evidence type="ECO:0000256" key="13">
    <source>
        <dbReference type="RuleBase" id="RU000304"/>
    </source>
</evidence>
<evidence type="ECO:0000256" key="7">
    <source>
        <dbReference type="ARBA" id="ARBA00022777"/>
    </source>
</evidence>
<dbReference type="InterPro" id="IPR018451">
    <property type="entry name" value="NAF/FISL_domain"/>
</dbReference>
<evidence type="ECO:0000256" key="12">
    <source>
        <dbReference type="PROSITE-ProRule" id="PRU10141"/>
    </source>
</evidence>
<comment type="function">
    <text evidence="11">CIPK serine-threonine protein kinases interact with CBL proteins. Binding of a CBL protein to the regulatory NAF domain of CIPK protein lead to the activation of the kinase in a calcium-dependent manner.</text>
</comment>
<dbReference type="GO" id="GO:0004674">
    <property type="term" value="F:protein serine/threonine kinase activity"/>
    <property type="evidence" value="ECO:0007669"/>
    <property type="project" value="UniProtKB-KW"/>
</dbReference>
<keyword evidence="6 12" id="KW-0547">Nucleotide-binding</keyword>
<keyword evidence="4 13" id="KW-0723">Serine/threonine-protein kinase</keyword>
<dbReference type="GO" id="GO:0007165">
    <property type="term" value="P:signal transduction"/>
    <property type="evidence" value="ECO:0007669"/>
    <property type="project" value="InterPro"/>
</dbReference>
<dbReference type="PANTHER" id="PTHR43895:SF33">
    <property type="entry name" value="PROTEIN KINASE DOMAIN-CONTAINING PROTEIN"/>
    <property type="match status" value="1"/>
</dbReference>
<protein>
    <recommendedName>
        <fullName evidence="3">non-specific serine/threonine protein kinase</fullName>
        <ecNumber evidence="3">2.7.11.1</ecNumber>
    </recommendedName>
</protein>
<feature type="compositionally biased region" description="Pro residues" evidence="14">
    <location>
        <begin position="1"/>
        <end position="17"/>
    </location>
</feature>
<keyword evidence="7" id="KW-0418">Kinase</keyword>
<evidence type="ECO:0000256" key="8">
    <source>
        <dbReference type="ARBA" id="ARBA00022840"/>
    </source>
</evidence>
<comment type="caution">
    <text evidence="17">The sequence shown here is derived from an EMBL/GenBank/DDBJ whole genome shotgun (WGS) entry which is preliminary data.</text>
</comment>
<reference evidence="17" key="1">
    <citation type="submission" date="2023-07" db="EMBL/GenBank/DDBJ databases">
        <title>draft genome sequence of fig (Ficus carica).</title>
        <authorList>
            <person name="Takahashi T."/>
            <person name="Nishimura K."/>
        </authorList>
    </citation>
    <scope>NUCLEOTIDE SEQUENCE</scope>
</reference>
<sequence>MEREGVPPPPPPPPPPSSGAGATILGKYRLGRFLGQGSFAKVYEAQSLADGTTVAVKIIDKKAKTFDAAMEPLIIGEIEAMRRLKHHPNILRIHEVMATKSKIFLVVELAAGGELLSRIAGRKTMKESEARRYFQQLISALRFCHRNGVAHRDVKPQNLLLDRSGKLKVSDFGLSALPERIKNGMLHTACGTPAFTAPEILLRRNGGYDGAKADAWSCGVILHVILAGKLPFSDVNLAGMCKQIHRREINLPDSISKPARKLIFHLLDPNPNTRLSIERLAETPWFKKSLPPEPENPIFEARDCCCYYKSSDLLAVNAFDIISLSSGLDLSGLFDERRKERRFATGMTAEAAMERAREVGEGLGYRTERGKGWSVGMGKGRVVVVAAAMEVAPGLVMGELKVAEGGGEIGEAHWEELRSRLGEAGLSWINDVV</sequence>
<feature type="domain" description="NAF" evidence="16">
    <location>
        <begin position="311"/>
        <end position="335"/>
    </location>
</feature>
<dbReference type="Pfam" id="PF00069">
    <property type="entry name" value="Pkinase"/>
    <property type="match status" value="1"/>
</dbReference>
<dbReference type="FunFam" id="1.10.510.10:FF:000571">
    <property type="entry name" value="Maternal embryonic leucine zipper kinase"/>
    <property type="match status" value="1"/>
</dbReference>
<dbReference type="SMART" id="SM00220">
    <property type="entry name" value="S_TKc"/>
    <property type="match status" value="1"/>
</dbReference>
<comment type="similarity">
    <text evidence="2">Belongs to the protein kinase superfamily. CAMK Ser/Thr protein kinase family. SNF1 subfamily.</text>
</comment>
<dbReference type="EMBL" id="BTGU01000023">
    <property type="protein sequence ID" value="GMN46820.1"/>
    <property type="molecule type" value="Genomic_DNA"/>
</dbReference>
<accession>A0AA88A6X8</accession>
<name>A0AA88A6X8_FICCA</name>
<evidence type="ECO:0000256" key="3">
    <source>
        <dbReference type="ARBA" id="ARBA00012513"/>
    </source>
</evidence>
<evidence type="ECO:0000256" key="4">
    <source>
        <dbReference type="ARBA" id="ARBA00022527"/>
    </source>
</evidence>
<comment type="catalytic activity">
    <reaction evidence="10">
        <text>L-seryl-[protein] + ATP = O-phospho-L-seryl-[protein] + ADP + H(+)</text>
        <dbReference type="Rhea" id="RHEA:17989"/>
        <dbReference type="Rhea" id="RHEA-COMP:9863"/>
        <dbReference type="Rhea" id="RHEA-COMP:11604"/>
        <dbReference type="ChEBI" id="CHEBI:15378"/>
        <dbReference type="ChEBI" id="CHEBI:29999"/>
        <dbReference type="ChEBI" id="CHEBI:30616"/>
        <dbReference type="ChEBI" id="CHEBI:83421"/>
        <dbReference type="ChEBI" id="CHEBI:456216"/>
        <dbReference type="EC" id="2.7.11.1"/>
    </reaction>
</comment>
<evidence type="ECO:0000259" key="15">
    <source>
        <dbReference type="PROSITE" id="PS50011"/>
    </source>
</evidence>
<dbReference type="PROSITE" id="PS00108">
    <property type="entry name" value="PROTEIN_KINASE_ST"/>
    <property type="match status" value="1"/>
</dbReference>
<dbReference type="InterPro" id="IPR017441">
    <property type="entry name" value="Protein_kinase_ATP_BS"/>
</dbReference>
<dbReference type="AlphaFoldDB" id="A0AA88A6X8"/>
<keyword evidence="18" id="KW-1185">Reference proteome</keyword>
<feature type="domain" description="Protein kinase" evidence="15">
    <location>
        <begin position="28"/>
        <end position="286"/>
    </location>
</feature>
<dbReference type="GO" id="GO:0005524">
    <property type="term" value="F:ATP binding"/>
    <property type="evidence" value="ECO:0007669"/>
    <property type="project" value="UniProtKB-UniRule"/>
</dbReference>
<dbReference type="InterPro" id="IPR011009">
    <property type="entry name" value="Kinase-like_dom_sf"/>
</dbReference>
<dbReference type="InterPro" id="IPR004041">
    <property type="entry name" value="NAF_dom"/>
</dbReference>
<dbReference type="InterPro" id="IPR008271">
    <property type="entry name" value="Ser/Thr_kinase_AS"/>
</dbReference>
<dbReference type="CDD" id="cd12195">
    <property type="entry name" value="CIPK_C"/>
    <property type="match status" value="1"/>
</dbReference>
<dbReference type="FunFam" id="3.30.200.20:FF:000627">
    <property type="entry name" value="Non-specific serine/threonine protein kinase"/>
    <property type="match status" value="1"/>
</dbReference>
<evidence type="ECO:0000313" key="17">
    <source>
        <dbReference type="EMBL" id="GMN46820.1"/>
    </source>
</evidence>
<keyword evidence="5" id="KW-0808">Transferase</keyword>
<evidence type="ECO:0000256" key="5">
    <source>
        <dbReference type="ARBA" id="ARBA00022679"/>
    </source>
</evidence>